<dbReference type="SUPFAM" id="SSF46955">
    <property type="entry name" value="Putative DNA-binding domain"/>
    <property type="match status" value="1"/>
</dbReference>
<accession>A0A382XA13</accession>
<feature type="domain" description="Helix-turn-helix" evidence="1">
    <location>
        <begin position="28"/>
        <end position="75"/>
    </location>
</feature>
<dbReference type="NCBIfam" id="TIGR01764">
    <property type="entry name" value="excise"/>
    <property type="match status" value="1"/>
</dbReference>
<proteinExistence type="predicted"/>
<dbReference type="EMBL" id="UINC01166065">
    <property type="protein sequence ID" value="SVD67813.1"/>
    <property type="molecule type" value="Genomic_DNA"/>
</dbReference>
<dbReference type="AlphaFoldDB" id="A0A382XA13"/>
<dbReference type="GO" id="GO:0003677">
    <property type="term" value="F:DNA binding"/>
    <property type="evidence" value="ECO:0007669"/>
    <property type="project" value="InterPro"/>
</dbReference>
<gene>
    <name evidence="2" type="ORF">METZ01_LOCUS420667</name>
</gene>
<dbReference type="Pfam" id="PF12728">
    <property type="entry name" value="HTH_17"/>
    <property type="match status" value="1"/>
</dbReference>
<sequence length="76" mass="8768">MITRDLIFFKEQLDRIEKKLDGNFSNKFLSINQVAKLVSLSPSTIRRAVAKGELKCSRKLGKLLFQESDVRKWLNG</sequence>
<name>A0A382XA13_9ZZZZ</name>
<reference evidence="2" key="1">
    <citation type="submission" date="2018-05" db="EMBL/GenBank/DDBJ databases">
        <authorList>
            <person name="Lanie J.A."/>
            <person name="Ng W.-L."/>
            <person name="Kazmierczak K.M."/>
            <person name="Andrzejewski T.M."/>
            <person name="Davidsen T.M."/>
            <person name="Wayne K.J."/>
            <person name="Tettelin H."/>
            <person name="Glass J.I."/>
            <person name="Rusch D."/>
            <person name="Podicherti R."/>
            <person name="Tsui H.-C.T."/>
            <person name="Winkler M.E."/>
        </authorList>
    </citation>
    <scope>NUCLEOTIDE SEQUENCE</scope>
</reference>
<dbReference type="InterPro" id="IPR041657">
    <property type="entry name" value="HTH_17"/>
</dbReference>
<dbReference type="InterPro" id="IPR009061">
    <property type="entry name" value="DNA-bd_dom_put_sf"/>
</dbReference>
<organism evidence="2">
    <name type="scientific">marine metagenome</name>
    <dbReference type="NCBI Taxonomy" id="408172"/>
    <lineage>
        <taxon>unclassified sequences</taxon>
        <taxon>metagenomes</taxon>
        <taxon>ecological metagenomes</taxon>
    </lineage>
</organism>
<dbReference type="Gene3D" id="1.10.1660.10">
    <property type="match status" value="1"/>
</dbReference>
<dbReference type="InterPro" id="IPR010093">
    <property type="entry name" value="SinI_DNA-bd"/>
</dbReference>
<evidence type="ECO:0000259" key="1">
    <source>
        <dbReference type="Pfam" id="PF12728"/>
    </source>
</evidence>
<protein>
    <recommendedName>
        <fullName evidence="1">Helix-turn-helix domain-containing protein</fullName>
    </recommendedName>
</protein>
<evidence type="ECO:0000313" key="2">
    <source>
        <dbReference type="EMBL" id="SVD67813.1"/>
    </source>
</evidence>